<feature type="transmembrane region" description="Helical" evidence="14">
    <location>
        <begin position="12"/>
        <end position="35"/>
    </location>
</feature>
<dbReference type="InterPro" id="IPR007482">
    <property type="entry name" value="Tyr_Pase-like_PTPLA"/>
</dbReference>
<dbReference type="EMBL" id="JAEUBE010000087">
    <property type="protein sequence ID" value="KAH3670569.1"/>
    <property type="molecule type" value="Genomic_DNA"/>
</dbReference>
<comment type="similarity">
    <text evidence="3 14">Belongs to the very long-chain fatty acids dehydratase HACD family.</text>
</comment>
<evidence type="ECO:0000256" key="6">
    <source>
        <dbReference type="ARBA" id="ARBA00022692"/>
    </source>
</evidence>
<evidence type="ECO:0000313" key="15">
    <source>
        <dbReference type="EMBL" id="KAH3670569.1"/>
    </source>
</evidence>
<evidence type="ECO:0000256" key="2">
    <source>
        <dbReference type="ARBA" id="ARBA00005194"/>
    </source>
</evidence>
<dbReference type="OrthoDB" id="46988at2759"/>
<dbReference type="GO" id="GO:0102158">
    <property type="term" value="F:very-long-chain (3R)-3-hydroxyacyl-CoA dehydratase activity"/>
    <property type="evidence" value="ECO:0007669"/>
    <property type="project" value="UniProtKB-EC"/>
</dbReference>
<dbReference type="GO" id="GO:0030148">
    <property type="term" value="P:sphingolipid biosynthetic process"/>
    <property type="evidence" value="ECO:0007669"/>
    <property type="project" value="TreeGrafter"/>
</dbReference>
<accession>A0A9P8PFL9</accession>
<feature type="transmembrane region" description="Helical" evidence="14">
    <location>
        <begin position="137"/>
        <end position="157"/>
    </location>
</feature>
<evidence type="ECO:0000256" key="12">
    <source>
        <dbReference type="ARBA" id="ARBA00023239"/>
    </source>
</evidence>
<proteinExistence type="inferred from homology"/>
<organism evidence="15 16">
    <name type="scientific">Ogataea philodendri</name>
    <dbReference type="NCBI Taxonomy" id="1378263"/>
    <lineage>
        <taxon>Eukaryota</taxon>
        <taxon>Fungi</taxon>
        <taxon>Dikarya</taxon>
        <taxon>Ascomycota</taxon>
        <taxon>Saccharomycotina</taxon>
        <taxon>Pichiomycetes</taxon>
        <taxon>Pichiales</taxon>
        <taxon>Pichiaceae</taxon>
        <taxon>Ogataea</taxon>
    </lineage>
</organism>
<comment type="caution">
    <text evidence="15">The sequence shown here is derived from an EMBL/GenBank/DDBJ whole genome shotgun (WGS) entry which is preliminary data.</text>
</comment>
<evidence type="ECO:0000256" key="1">
    <source>
        <dbReference type="ARBA" id="ARBA00004141"/>
    </source>
</evidence>
<sequence>MSSPSWIVNYNIISGALWSFVLVNTSLVAILYSGYEIFDLTATWNTLIQCLAVTEIYNSAVGNVRSPLVTTVVQVSSRLLLVIGIFTVLPDSPANAHWAYISMITAWSISEIIRYYYYAANILSEGNPPQTLKWLRYNAFLILYPIGISSEWTMIYKSLDEAALSVGDWYKWFLVVCLGIYFPGAYVMYTHMLKQRRKEAKKQSLKKAE</sequence>
<keyword evidence="7 14" id="KW-0276">Fatty acid metabolism</keyword>
<evidence type="ECO:0000256" key="11">
    <source>
        <dbReference type="ARBA" id="ARBA00023160"/>
    </source>
</evidence>
<evidence type="ECO:0000256" key="8">
    <source>
        <dbReference type="ARBA" id="ARBA00022989"/>
    </source>
</evidence>
<evidence type="ECO:0000256" key="4">
    <source>
        <dbReference type="ARBA" id="ARBA00013122"/>
    </source>
</evidence>
<comment type="catalytic activity">
    <reaction evidence="13 14">
        <text>a very-long-chain (3R)-3-hydroxyacyl-CoA = a very-long-chain (2E)-enoyl-CoA + H2O</text>
        <dbReference type="Rhea" id="RHEA:45812"/>
        <dbReference type="ChEBI" id="CHEBI:15377"/>
        <dbReference type="ChEBI" id="CHEBI:83728"/>
        <dbReference type="ChEBI" id="CHEBI:85440"/>
        <dbReference type="EC" id="4.2.1.134"/>
    </reaction>
</comment>
<evidence type="ECO:0000256" key="10">
    <source>
        <dbReference type="ARBA" id="ARBA00023136"/>
    </source>
</evidence>
<keyword evidence="16" id="KW-1185">Reference proteome</keyword>
<keyword evidence="10 14" id="KW-0472">Membrane</keyword>
<dbReference type="PANTHER" id="PTHR11035:SF3">
    <property type="entry name" value="VERY-LONG-CHAIN (3R)-3-HYDROXYACYL-COA DEHYDRATASE"/>
    <property type="match status" value="1"/>
</dbReference>
<evidence type="ECO:0000256" key="7">
    <source>
        <dbReference type="ARBA" id="ARBA00022832"/>
    </source>
</evidence>
<evidence type="ECO:0000256" key="5">
    <source>
        <dbReference type="ARBA" id="ARBA00022516"/>
    </source>
</evidence>
<comment type="function">
    <text evidence="14">Catalyzes the third of the four reactions of the long-chain fatty acids elongation cycle. This endoplasmic reticulum-bound enzymatic process, allows the addition of two carbons to the chain of long- and very long-chain fatty acids/VLCFAs per cycle. This enzyme catalyzes the dehydration of the 3-hydroxyacyl-CoA intermediate into trans-2,3-enoyl-CoA, within each cycle of fatty acid elongation. Thereby, it participates to the production of VLCFAs of different chain lengths that are involved in multiple biological processes as precursors of membrane lipids and lipid mediators.</text>
</comment>
<name>A0A9P8PFL9_9ASCO</name>
<dbReference type="GO" id="GO:0005789">
    <property type="term" value="C:endoplasmic reticulum membrane"/>
    <property type="evidence" value="ECO:0007669"/>
    <property type="project" value="UniProtKB-SubCell"/>
</dbReference>
<evidence type="ECO:0000256" key="14">
    <source>
        <dbReference type="RuleBase" id="RU363109"/>
    </source>
</evidence>
<dbReference type="Proteomes" id="UP000769157">
    <property type="component" value="Unassembled WGS sequence"/>
</dbReference>
<comment type="caution">
    <text evidence="14">Lacks conserved residue(s) required for the propagation of feature annotation.</text>
</comment>
<dbReference type="RefSeq" id="XP_046063994.1">
    <property type="nucleotide sequence ID" value="XM_046201807.1"/>
</dbReference>
<evidence type="ECO:0000256" key="13">
    <source>
        <dbReference type="ARBA" id="ARBA00036671"/>
    </source>
</evidence>
<dbReference type="Pfam" id="PF04387">
    <property type="entry name" value="PTPLA"/>
    <property type="match status" value="1"/>
</dbReference>
<dbReference type="AlphaFoldDB" id="A0A9P8PFL9"/>
<comment type="pathway">
    <text evidence="2 14">Lipid metabolism; fatty acid biosynthesis.</text>
</comment>
<keyword evidence="9 14" id="KW-0443">Lipid metabolism</keyword>
<reference evidence="15" key="1">
    <citation type="journal article" date="2021" name="Open Biol.">
        <title>Shared evolutionary footprints suggest mitochondrial oxidative damage underlies multiple complex I losses in fungi.</title>
        <authorList>
            <person name="Schikora-Tamarit M.A."/>
            <person name="Marcet-Houben M."/>
            <person name="Nosek J."/>
            <person name="Gabaldon T."/>
        </authorList>
    </citation>
    <scope>NUCLEOTIDE SEQUENCE</scope>
    <source>
        <strain evidence="15">CBS6075</strain>
    </source>
</reference>
<reference evidence="15" key="2">
    <citation type="submission" date="2021-01" db="EMBL/GenBank/DDBJ databases">
        <authorList>
            <person name="Schikora-Tamarit M.A."/>
        </authorList>
    </citation>
    <scope>NUCLEOTIDE SEQUENCE</scope>
    <source>
        <strain evidence="15">CBS6075</strain>
    </source>
</reference>
<keyword evidence="12 14" id="KW-0456">Lyase</keyword>
<dbReference type="GO" id="GO:0042761">
    <property type="term" value="P:very long-chain fatty acid biosynthetic process"/>
    <property type="evidence" value="ECO:0007669"/>
    <property type="project" value="TreeGrafter"/>
</dbReference>
<keyword evidence="8 14" id="KW-1133">Transmembrane helix</keyword>
<dbReference type="GO" id="GO:0030497">
    <property type="term" value="P:fatty acid elongation"/>
    <property type="evidence" value="ECO:0007669"/>
    <property type="project" value="TreeGrafter"/>
</dbReference>
<dbReference type="GeneID" id="70233052"/>
<keyword evidence="11 14" id="KW-0275">Fatty acid biosynthesis</keyword>
<comment type="subcellular location">
    <subcellularLocation>
        <location evidence="14">Endoplasmic reticulum membrane</location>
        <topology evidence="14">Multi-pass membrane protein</topology>
    </subcellularLocation>
    <subcellularLocation>
        <location evidence="1">Membrane</location>
        <topology evidence="1">Multi-pass membrane protein</topology>
    </subcellularLocation>
</comment>
<evidence type="ECO:0000256" key="3">
    <source>
        <dbReference type="ARBA" id="ARBA00007811"/>
    </source>
</evidence>
<protein>
    <recommendedName>
        <fullName evidence="4 14">Very-long-chain (3R)-3-hydroxyacyl-CoA dehydratase</fullName>
        <ecNumber evidence="4 14">4.2.1.134</ecNumber>
    </recommendedName>
</protein>
<keyword evidence="6 14" id="KW-0812">Transmembrane</keyword>
<dbReference type="PANTHER" id="PTHR11035">
    <property type="entry name" value="VERY-LONG-CHAIN (3R)-3-HYDROXYACYL-COA DEHYDRATASE"/>
    <property type="match status" value="1"/>
</dbReference>
<keyword evidence="14" id="KW-0256">Endoplasmic reticulum</keyword>
<dbReference type="EC" id="4.2.1.134" evidence="4 14"/>
<evidence type="ECO:0000256" key="9">
    <source>
        <dbReference type="ARBA" id="ARBA00023098"/>
    </source>
</evidence>
<feature type="transmembrane region" description="Helical" evidence="14">
    <location>
        <begin position="98"/>
        <end position="117"/>
    </location>
</feature>
<keyword evidence="5 14" id="KW-0444">Lipid biosynthesis</keyword>
<gene>
    <name evidence="15" type="ORF">OGAPHI_001084</name>
</gene>
<evidence type="ECO:0000313" key="16">
    <source>
        <dbReference type="Proteomes" id="UP000769157"/>
    </source>
</evidence>
<feature type="transmembrane region" description="Helical" evidence="14">
    <location>
        <begin position="169"/>
        <end position="189"/>
    </location>
</feature>